<dbReference type="SUPFAM" id="SSF53474">
    <property type="entry name" value="alpha/beta-Hydrolases"/>
    <property type="match status" value="1"/>
</dbReference>
<dbReference type="Gene3D" id="3.40.50.300">
    <property type="entry name" value="P-loop containing nucleotide triphosphate hydrolases"/>
    <property type="match status" value="1"/>
</dbReference>
<proteinExistence type="predicted"/>
<name>A0AAN7H0F0_9PEZI</name>
<evidence type="ECO:0000256" key="3">
    <source>
        <dbReference type="ARBA" id="ARBA00004370"/>
    </source>
</evidence>
<dbReference type="GO" id="GO:0005783">
    <property type="term" value="C:endoplasmic reticulum"/>
    <property type="evidence" value="ECO:0007669"/>
    <property type="project" value="UniProtKB-SubCell"/>
</dbReference>
<dbReference type="Gene3D" id="3.40.50.1820">
    <property type="entry name" value="alpha/beta hydrolase"/>
    <property type="match status" value="1"/>
</dbReference>
<reference evidence="9" key="2">
    <citation type="submission" date="2023-05" db="EMBL/GenBank/DDBJ databases">
        <authorList>
            <consortium name="Lawrence Berkeley National Laboratory"/>
            <person name="Steindorff A."/>
            <person name="Hensen N."/>
            <person name="Bonometti L."/>
            <person name="Westerberg I."/>
            <person name="Brannstrom I.O."/>
            <person name="Guillou S."/>
            <person name="Cros-Aarteil S."/>
            <person name="Calhoun S."/>
            <person name="Haridas S."/>
            <person name="Kuo A."/>
            <person name="Mondo S."/>
            <person name="Pangilinan J."/>
            <person name="Riley R."/>
            <person name="Labutti K."/>
            <person name="Andreopoulos B."/>
            <person name="Lipzen A."/>
            <person name="Chen C."/>
            <person name="Yanf M."/>
            <person name="Daum C."/>
            <person name="Ng V."/>
            <person name="Clum A."/>
            <person name="Ohm R."/>
            <person name="Martin F."/>
            <person name="Silar P."/>
            <person name="Natvig D."/>
            <person name="Lalanne C."/>
            <person name="Gautier V."/>
            <person name="Ament-Velasquez S.L."/>
            <person name="Kruys A."/>
            <person name="Hutchinson M.I."/>
            <person name="Powell A.J."/>
            <person name="Barry K."/>
            <person name="Miller A.N."/>
            <person name="Grigoriev I.V."/>
            <person name="Debuchy R."/>
            <person name="Gladieux P."/>
            <person name="Thoren M.H."/>
            <person name="Johannesson H."/>
        </authorList>
    </citation>
    <scope>NUCLEOTIDE SEQUENCE</scope>
    <source>
        <strain evidence="9">CBS 990.96</strain>
    </source>
</reference>
<dbReference type="InterPro" id="IPR052374">
    <property type="entry name" value="SERAC1"/>
</dbReference>
<evidence type="ECO:0000256" key="5">
    <source>
        <dbReference type="ARBA" id="ARBA00022824"/>
    </source>
</evidence>
<dbReference type="PANTHER" id="PTHR48182">
    <property type="entry name" value="PROTEIN SERAC1"/>
    <property type="match status" value="1"/>
</dbReference>
<keyword evidence="10" id="KW-1185">Reference proteome</keyword>
<protein>
    <recommendedName>
        <fullName evidence="8">Nephrocystin 3-like N-terminal domain-containing protein</fullName>
    </recommendedName>
</protein>
<evidence type="ECO:0000256" key="4">
    <source>
        <dbReference type="ARBA" id="ARBA00022737"/>
    </source>
</evidence>
<organism evidence="9 10">
    <name type="scientific">Podospora fimiseda</name>
    <dbReference type="NCBI Taxonomy" id="252190"/>
    <lineage>
        <taxon>Eukaryota</taxon>
        <taxon>Fungi</taxon>
        <taxon>Dikarya</taxon>
        <taxon>Ascomycota</taxon>
        <taxon>Pezizomycotina</taxon>
        <taxon>Sordariomycetes</taxon>
        <taxon>Sordariomycetidae</taxon>
        <taxon>Sordariales</taxon>
        <taxon>Podosporaceae</taxon>
        <taxon>Podospora</taxon>
    </lineage>
</organism>
<dbReference type="EMBL" id="MU865323">
    <property type="protein sequence ID" value="KAK4228062.1"/>
    <property type="molecule type" value="Genomic_DNA"/>
</dbReference>
<comment type="caution">
    <text evidence="9">The sequence shown here is derived from an EMBL/GenBank/DDBJ whole genome shotgun (WGS) entry which is preliminary data.</text>
</comment>
<dbReference type="InterPro" id="IPR056884">
    <property type="entry name" value="NPHP3-like_N"/>
</dbReference>
<comment type="subcellular location">
    <subcellularLocation>
        <location evidence="2">Endoplasmic reticulum</location>
    </subcellularLocation>
    <subcellularLocation>
        <location evidence="3">Membrane</location>
    </subcellularLocation>
    <subcellularLocation>
        <location evidence="1">Mitochondrion</location>
    </subcellularLocation>
</comment>
<keyword evidence="5" id="KW-0256">Endoplasmic reticulum</keyword>
<dbReference type="PANTHER" id="PTHR48182:SF2">
    <property type="entry name" value="PROTEIN SERAC1"/>
    <property type="match status" value="1"/>
</dbReference>
<dbReference type="GO" id="GO:0005739">
    <property type="term" value="C:mitochondrion"/>
    <property type="evidence" value="ECO:0007669"/>
    <property type="project" value="UniProtKB-SubCell"/>
</dbReference>
<evidence type="ECO:0000256" key="2">
    <source>
        <dbReference type="ARBA" id="ARBA00004240"/>
    </source>
</evidence>
<dbReference type="Pfam" id="PF24883">
    <property type="entry name" value="NPHP3_N"/>
    <property type="match status" value="1"/>
</dbReference>
<keyword evidence="4" id="KW-0677">Repeat</keyword>
<reference evidence="9" key="1">
    <citation type="journal article" date="2023" name="Mol. Phylogenet. Evol.">
        <title>Genome-scale phylogeny and comparative genomics of the fungal order Sordariales.</title>
        <authorList>
            <person name="Hensen N."/>
            <person name="Bonometti L."/>
            <person name="Westerberg I."/>
            <person name="Brannstrom I.O."/>
            <person name="Guillou S."/>
            <person name="Cros-Aarteil S."/>
            <person name="Calhoun S."/>
            <person name="Haridas S."/>
            <person name="Kuo A."/>
            <person name="Mondo S."/>
            <person name="Pangilinan J."/>
            <person name="Riley R."/>
            <person name="LaButti K."/>
            <person name="Andreopoulos B."/>
            <person name="Lipzen A."/>
            <person name="Chen C."/>
            <person name="Yan M."/>
            <person name="Daum C."/>
            <person name="Ng V."/>
            <person name="Clum A."/>
            <person name="Steindorff A."/>
            <person name="Ohm R.A."/>
            <person name="Martin F."/>
            <person name="Silar P."/>
            <person name="Natvig D.O."/>
            <person name="Lalanne C."/>
            <person name="Gautier V."/>
            <person name="Ament-Velasquez S.L."/>
            <person name="Kruys A."/>
            <person name="Hutchinson M.I."/>
            <person name="Powell A.J."/>
            <person name="Barry K."/>
            <person name="Miller A.N."/>
            <person name="Grigoriev I.V."/>
            <person name="Debuchy R."/>
            <person name="Gladieux P."/>
            <person name="Hiltunen Thoren M."/>
            <person name="Johannesson H."/>
        </authorList>
    </citation>
    <scope>NUCLEOTIDE SEQUENCE</scope>
    <source>
        <strain evidence="9">CBS 990.96</strain>
    </source>
</reference>
<evidence type="ECO:0000313" key="9">
    <source>
        <dbReference type="EMBL" id="KAK4228062.1"/>
    </source>
</evidence>
<accession>A0AAN7H0F0</accession>
<dbReference type="AlphaFoldDB" id="A0AAN7H0F0"/>
<evidence type="ECO:0000313" key="10">
    <source>
        <dbReference type="Proteomes" id="UP001301958"/>
    </source>
</evidence>
<sequence>MATVQTTLHVLRDDTLEDYHETSDGFGVDIVAVHGLNFKNKPNHAFDTWSLNDKIWLRDFLPSKLSVRTRVMLFEYNSSPAMGAAAVNLVDHARNLLQHLSLKRQSEDCKKRPLVFVCHSLGGLVVKEALVEAKLDSTYHSISSSTCLLVFFATPHKGGKYAGFGDVLAKMVKFGSLIDLLEALKKDSDRVARRSEQFRHFFEHYLFVSFVEGLSYGKLGIIVDKISATLGHPGSREKQVAMDADHSSICKFDTENNVLCEMALNTITAELERALDQRKDAASPPAPPNGPPNLKVSELKKQDKEILQALYKASGDYDEQKSEIASRVEGTCTWVLSQPKYRQWISNEEPALLWITGNPGCGKSGIAKFLAQELSSSLPSGTVVCSFFFSDGYNKRMRAYQALCAVLHQVFTAQPKHIDCAQEQYAAKSDLFTESLKGLWQILCDVSERVDIAGPRQRIVCVIDALDECEKESRDRFLEELISTFSPGGKPSKFCGSLKVVITSRPLPELRSITL</sequence>
<feature type="domain" description="Nephrocystin 3-like N-terminal" evidence="8">
    <location>
        <begin position="330"/>
        <end position="505"/>
    </location>
</feature>
<keyword evidence="6" id="KW-0496">Mitochondrion</keyword>
<dbReference type="InterPro" id="IPR027417">
    <property type="entry name" value="P-loop_NTPase"/>
</dbReference>
<keyword evidence="7" id="KW-0472">Membrane</keyword>
<dbReference type="SUPFAM" id="SSF52540">
    <property type="entry name" value="P-loop containing nucleoside triphosphate hydrolases"/>
    <property type="match status" value="1"/>
</dbReference>
<dbReference type="InterPro" id="IPR029058">
    <property type="entry name" value="AB_hydrolase_fold"/>
</dbReference>
<evidence type="ECO:0000256" key="7">
    <source>
        <dbReference type="ARBA" id="ARBA00023136"/>
    </source>
</evidence>
<gene>
    <name evidence="9" type="ORF">QBC38DRAFT_167932</name>
</gene>
<evidence type="ECO:0000259" key="8">
    <source>
        <dbReference type="Pfam" id="PF24883"/>
    </source>
</evidence>
<dbReference type="Proteomes" id="UP001301958">
    <property type="component" value="Unassembled WGS sequence"/>
</dbReference>
<evidence type="ECO:0000256" key="6">
    <source>
        <dbReference type="ARBA" id="ARBA00023128"/>
    </source>
</evidence>
<dbReference type="GO" id="GO:0016020">
    <property type="term" value="C:membrane"/>
    <property type="evidence" value="ECO:0007669"/>
    <property type="project" value="UniProtKB-SubCell"/>
</dbReference>
<evidence type="ECO:0000256" key="1">
    <source>
        <dbReference type="ARBA" id="ARBA00004173"/>
    </source>
</evidence>